<dbReference type="InterPro" id="IPR021857">
    <property type="entry name" value="DUF3467"/>
</dbReference>
<accession>A0A249MUX5</accession>
<dbReference type="Proteomes" id="UP000217141">
    <property type="component" value="Chromosome I"/>
</dbReference>
<dbReference type="AlphaFoldDB" id="A0A249MUX5"/>
<dbReference type="Pfam" id="PF11950">
    <property type="entry name" value="DUF3467"/>
    <property type="match status" value="1"/>
</dbReference>
<dbReference type="RefSeq" id="WP_017182489.1">
    <property type="nucleotide sequence ID" value="NZ_CP022745.1"/>
</dbReference>
<sequence>MNDKSATAKGQAAPRQQKLRFNSANVKSSYCNMCNATSTREEVVLNFGVNQNWDQPSTTPAELEVDLQHRIILSPFAAKRLSEALSQLVRDYETRYGKLA</sequence>
<protein>
    <submittedName>
        <fullName evidence="1">DUF3467 domain-containing protein</fullName>
    </submittedName>
</protein>
<dbReference type="KEGG" id="shyd:CJD35_12060"/>
<dbReference type="EMBL" id="CP022745">
    <property type="protein sequence ID" value="ASY45092.1"/>
    <property type="molecule type" value="Genomic_DNA"/>
</dbReference>
<evidence type="ECO:0000313" key="2">
    <source>
        <dbReference type="Proteomes" id="UP000217141"/>
    </source>
</evidence>
<evidence type="ECO:0000313" key="1">
    <source>
        <dbReference type="EMBL" id="ASY45092.1"/>
    </source>
</evidence>
<reference evidence="1 2" key="1">
    <citation type="submission" date="2017-08" db="EMBL/GenBank/DDBJ databases">
        <title>Whole Genome Sequence of Sphingobium hydrophobicum C1: Insights into Adaption to the Electronic-waste Contaminated Sediment.</title>
        <authorList>
            <person name="Song D."/>
            <person name="Chen X."/>
            <person name="Xu M."/>
        </authorList>
    </citation>
    <scope>NUCLEOTIDE SEQUENCE [LARGE SCALE GENOMIC DNA]</scope>
    <source>
        <strain evidence="1 2">C1</strain>
    </source>
</reference>
<name>A0A249MUX5_SPHXE</name>
<organism evidence="1 2">
    <name type="scientific">Sphingobium xenophagum</name>
    <dbReference type="NCBI Taxonomy" id="121428"/>
    <lineage>
        <taxon>Bacteria</taxon>
        <taxon>Pseudomonadati</taxon>
        <taxon>Pseudomonadota</taxon>
        <taxon>Alphaproteobacteria</taxon>
        <taxon>Sphingomonadales</taxon>
        <taxon>Sphingomonadaceae</taxon>
        <taxon>Sphingobium</taxon>
    </lineage>
</organism>
<gene>
    <name evidence="1" type="ORF">CJD35_12060</name>
</gene>
<proteinExistence type="predicted"/>